<accession>A0A543FFF5</accession>
<dbReference type="PANTHER" id="PTHR30483:SF6">
    <property type="entry name" value="PERIPLASMIC BINDING PROTEIN OF ABC TRANSPORTER FOR NATURAL AMINO ACIDS"/>
    <property type="match status" value="1"/>
</dbReference>
<name>A0A543FFF5_9NOCA</name>
<dbReference type="PANTHER" id="PTHR30483">
    <property type="entry name" value="LEUCINE-SPECIFIC-BINDING PROTEIN"/>
    <property type="match status" value="1"/>
</dbReference>
<reference evidence="4 5" key="1">
    <citation type="submission" date="2019-06" db="EMBL/GenBank/DDBJ databases">
        <title>Sequencing the genomes of 1000 actinobacteria strains.</title>
        <authorList>
            <person name="Klenk H.-P."/>
        </authorList>
    </citation>
    <scope>NUCLEOTIDE SEQUENCE [LARGE SCALE GENOMIC DNA]</scope>
    <source>
        <strain evidence="4 5">DSM 103495</strain>
    </source>
</reference>
<comment type="similarity">
    <text evidence="1">Belongs to the leucine-binding protein family.</text>
</comment>
<dbReference type="Gene3D" id="3.40.50.2300">
    <property type="match status" value="2"/>
</dbReference>
<comment type="caution">
    <text evidence="4">The sequence shown here is derived from an EMBL/GenBank/DDBJ whole genome shotgun (WGS) entry which is preliminary data.</text>
</comment>
<organism evidence="4 5">
    <name type="scientific">Nocardia bhagyanarayanae</name>
    <dbReference type="NCBI Taxonomy" id="1215925"/>
    <lineage>
        <taxon>Bacteria</taxon>
        <taxon>Bacillati</taxon>
        <taxon>Actinomycetota</taxon>
        <taxon>Actinomycetes</taxon>
        <taxon>Mycobacteriales</taxon>
        <taxon>Nocardiaceae</taxon>
        <taxon>Nocardia</taxon>
    </lineage>
</organism>
<evidence type="ECO:0000313" key="5">
    <source>
        <dbReference type="Proteomes" id="UP000316331"/>
    </source>
</evidence>
<feature type="domain" description="Leucine-binding protein" evidence="3">
    <location>
        <begin position="61"/>
        <end position="365"/>
    </location>
</feature>
<gene>
    <name evidence="4" type="ORF">FB390_4166</name>
</gene>
<dbReference type="OrthoDB" id="6753945at2"/>
<evidence type="ECO:0000259" key="3">
    <source>
        <dbReference type="Pfam" id="PF13458"/>
    </source>
</evidence>
<evidence type="ECO:0000256" key="1">
    <source>
        <dbReference type="ARBA" id="ARBA00010062"/>
    </source>
</evidence>
<dbReference type="InterPro" id="IPR051010">
    <property type="entry name" value="BCAA_transport"/>
</dbReference>
<dbReference type="Proteomes" id="UP000316331">
    <property type="component" value="Unassembled WGS sequence"/>
</dbReference>
<protein>
    <submittedName>
        <fullName evidence="4">Amino acid/amide ABC transporter substrate-binding protein (HAAT family)</fullName>
    </submittedName>
</protein>
<dbReference type="InterPro" id="IPR028082">
    <property type="entry name" value="Peripla_BP_I"/>
</dbReference>
<keyword evidence="2" id="KW-0732">Signal</keyword>
<dbReference type="AlphaFoldDB" id="A0A543FFF5"/>
<keyword evidence="5" id="KW-1185">Reference proteome</keyword>
<proteinExistence type="inferred from homology"/>
<dbReference type="EMBL" id="VFPG01000001">
    <property type="protein sequence ID" value="TQM32484.1"/>
    <property type="molecule type" value="Genomic_DNA"/>
</dbReference>
<evidence type="ECO:0000256" key="2">
    <source>
        <dbReference type="ARBA" id="ARBA00022729"/>
    </source>
</evidence>
<evidence type="ECO:0000313" key="4">
    <source>
        <dbReference type="EMBL" id="TQM32484.1"/>
    </source>
</evidence>
<sequence>MNGSKAGANNAAGDRPVADSVSRDLTVGVGVARSGRLSSLGDPLDFVMSHLEPKLQRMAPHGNRLRLASRDSRSTAEGAREAVVQLVRDERAVIVLTLAGTQVLPVVADTCEELGVVCISSTFPWQVYYYGRGADRERPFSRTFHFCWGLDDIAEVFADLWERAGGGGRTVGCLWNDGPQGAWSRHDRHGFAPAARARGHQLVDPHAYREPAADLDAHLTSFREAGVDMVTSAATARDLKLFRTSAADSGWRPRLITCSRWLAYPPGSTGPDGPPPQANVGTLVYWSPGHPYRSSIDGLTAAELADAYEQRTGRQWLQPLGLAHALFEVAVHALRIADDPADPASVAAALRRTDVETVAGRLDWTSGPVPNVAVVPLAGGQWQPSARHGYELAVITPGRVDGLRPTAELISG</sequence>
<dbReference type="SUPFAM" id="SSF53822">
    <property type="entry name" value="Periplasmic binding protein-like I"/>
    <property type="match status" value="1"/>
</dbReference>
<dbReference type="InterPro" id="IPR028081">
    <property type="entry name" value="Leu-bd"/>
</dbReference>
<dbReference type="Pfam" id="PF13458">
    <property type="entry name" value="Peripla_BP_6"/>
    <property type="match status" value="1"/>
</dbReference>
<dbReference type="CDD" id="cd06337">
    <property type="entry name" value="PBP1_ABC_ligand_binding-like"/>
    <property type="match status" value="1"/>
</dbReference>